<accession>A0AAW5JLJ2</accession>
<dbReference type="EMBL" id="JANFYS010000003">
    <property type="protein sequence ID" value="MCQ4769426.1"/>
    <property type="molecule type" value="Genomic_DNA"/>
</dbReference>
<dbReference type="GO" id="GO:0003700">
    <property type="term" value="F:DNA-binding transcription factor activity"/>
    <property type="evidence" value="ECO:0007669"/>
    <property type="project" value="TreeGrafter"/>
</dbReference>
<dbReference type="PANTHER" id="PTHR30146">
    <property type="entry name" value="LACI-RELATED TRANSCRIPTIONAL REPRESSOR"/>
    <property type="match status" value="1"/>
</dbReference>
<keyword evidence="3" id="KW-0804">Transcription</keyword>
<dbReference type="PROSITE" id="PS50943">
    <property type="entry name" value="HTH_CROC1"/>
    <property type="match status" value="1"/>
</dbReference>
<dbReference type="Pfam" id="PF00356">
    <property type="entry name" value="LacI"/>
    <property type="match status" value="1"/>
</dbReference>
<dbReference type="Pfam" id="PF13377">
    <property type="entry name" value="Peripla_BP_3"/>
    <property type="match status" value="1"/>
</dbReference>
<organism evidence="6 7">
    <name type="scientific">Intestinimonas massiliensis</name>
    <name type="common">ex Afouda et al. 2020</name>
    <dbReference type="NCBI Taxonomy" id="1673721"/>
    <lineage>
        <taxon>Bacteria</taxon>
        <taxon>Bacillati</taxon>
        <taxon>Bacillota</taxon>
        <taxon>Clostridia</taxon>
        <taxon>Eubacteriales</taxon>
        <taxon>Intestinimonas</taxon>
    </lineage>
</organism>
<evidence type="ECO:0000256" key="2">
    <source>
        <dbReference type="ARBA" id="ARBA00023125"/>
    </source>
</evidence>
<gene>
    <name evidence="6" type="ORF">NE579_02950</name>
</gene>
<dbReference type="InterPro" id="IPR046335">
    <property type="entry name" value="LacI/GalR-like_sensor"/>
</dbReference>
<dbReference type="RefSeq" id="WP_256303196.1">
    <property type="nucleotide sequence ID" value="NZ_JANFYS010000003.1"/>
</dbReference>
<dbReference type="InterPro" id="IPR010982">
    <property type="entry name" value="Lambda_DNA-bd_dom_sf"/>
</dbReference>
<dbReference type="CDD" id="cd06267">
    <property type="entry name" value="PBP1_LacI_sugar_binding-like"/>
    <property type="match status" value="1"/>
</dbReference>
<reference evidence="6" key="1">
    <citation type="submission" date="2022-06" db="EMBL/GenBank/DDBJ databases">
        <title>Isolation of gut microbiota from human fecal samples.</title>
        <authorList>
            <person name="Pamer E.G."/>
            <person name="Barat B."/>
            <person name="Waligurski E."/>
            <person name="Medina S."/>
            <person name="Paddock L."/>
            <person name="Mostad J."/>
        </authorList>
    </citation>
    <scope>NUCLEOTIDE SEQUENCE</scope>
    <source>
        <strain evidence="6">DFI.9.91</strain>
    </source>
</reference>
<dbReference type="InterPro" id="IPR000843">
    <property type="entry name" value="HTH_LacI"/>
</dbReference>
<evidence type="ECO:0000256" key="1">
    <source>
        <dbReference type="ARBA" id="ARBA00023015"/>
    </source>
</evidence>
<feature type="domain" description="HTH cro/C1-type" evidence="5">
    <location>
        <begin position="3"/>
        <end position="46"/>
    </location>
</feature>
<evidence type="ECO:0000313" key="7">
    <source>
        <dbReference type="Proteomes" id="UP001204562"/>
    </source>
</evidence>
<proteinExistence type="predicted"/>
<dbReference type="PROSITE" id="PS50932">
    <property type="entry name" value="HTH_LACI_2"/>
    <property type="match status" value="1"/>
</dbReference>
<evidence type="ECO:0000313" key="6">
    <source>
        <dbReference type="EMBL" id="MCQ4769426.1"/>
    </source>
</evidence>
<dbReference type="Gene3D" id="1.10.260.40">
    <property type="entry name" value="lambda repressor-like DNA-binding domains"/>
    <property type="match status" value="1"/>
</dbReference>
<sequence length="330" mass="36351">MSSLKDVSALAGVNVSTVSRYLSGKLTVRKETEDRIKEAIRVLDYRPNSVARALKLRRTGTVGIIVPNSANPVFAEIVSGVYRVLSDNGYAYIQTASENDKDRELTCFQQLQERQVDGILAIGSARPGDRYEQWVAEGAIRKTPTVFINRFYDQPQYLRVLTDFAGGTCRAAEYCLQRGRRRVAMVTGVPGLEETAVKERGYRRCLAGHGLEMEPGQVQPGFYRYEESYRAAGYILKLFQPDAILAVNDLAAIAALNCALDMGLRVPEDLAVIGFGNSETAAFTSPGLTTVEQHKAYCGQRGAQKLIDLLEGKRPVSEMVETELVLRGSA</sequence>
<comment type="caution">
    <text evidence="6">The sequence shown here is derived from an EMBL/GenBank/DDBJ whole genome shotgun (WGS) entry which is preliminary data.</text>
</comment>
<dbReference type="InterPro" id="IPR028082">
    <property type="entry name" value="Peripla_BP_I"/>
</dbReference>
<dbReference type="CDD" id="cd01392">
    <property type="entry name" value="HTH_LacI"/>
    <property type="match status" value="1"/>
</dbReference>
<evidence type="ECO:0000256" key="3">
    <source>
        <dbReference type="ARBA" id="ARBA00023163"/>
    </source>
</evidence>
<dbReference type="InterPro" id="IPR001387">
    <property type="entry name" value="Cro/C1-type_HTH"/>
</dbReference>
<dbReference type="Proteomes" id="UP001204562">
    <property type="component" value="Unassembled WGS sequence"/>
</dbReference>
<dbReference type="SMART" id="SM00354">
    <property type="entry name" value="HTH_LACI"/>
    <property type="match status" value="1"/>
</dbReference>
<protein>
    <submittedName>
        <fullName evidence="6">LacI family transcriptional regulator</fullName>
    </submittedName>
</protein>
<dbReference type="Gene3D" id="3.40.50.2300">
    <property type="match status" value="2"/>
</dbReference>
<dbReference type="GO" id="GO:0000976">
    <property type="term" value="F:transcription cis-regulatory region binding"/>
    <property type="evidence" value="ECO:0007669"/>
    <property type="project" value="TreeGrafter"/>
</dbReference>
<dbReference type="PANTHER" id="PTHR30146:SF109">
    <property type="entry name" value="HTH-TYPE TRANSCRIPTIONAL REGULATOR GALS"/>
    <property type="match status" value="1"/>
</dbReference>
<feature type="domain" description="HTH lacI-type" evidence="4">
    <location>
        <begin position="2"/>
        <end position="56"/>
    </location>
</feature>
<dbReference type="AlphaFoldDB" id="A0AAW5JLJ2"/>
<dbReference type="SUPFAM" id="SSF53822">
    <property type="entry name" value="Periplasmic binding protein-like I"/>
    <property type="match status" value="1"/>
</dbReference>
<evidence type="ECO:0000259" key="4">
    <source>
        <dbReference type="PROSITE" id="PS50932"/>
    </source>
</evidence>
<dbReference type="SUPFAM" id="SSF47413">
    <property type="entry name" value="lambda repressor-like DNA-binding domains"/>
    <property type="match status" value="1"/>
</dbReference>
<evidence type="ECO:0000259" key="5">
    <source>
        <dbReference type="PROSITE" id="PS50943"/>
    </source>
</evidence>
<keyword evidence="2" id="KW-0238">DNA-binding</keyword>
<name>A0AAW5JLJ2_9FIRM</name>
<keyword evidence="1" id="KW-0805">Transcription regulation</keyword>